<feature type="coiled-coil region" evidence="10">
    <location>
        <begin position="304"/>
        <end position="331"/>
    </location>
</feature>
<evidence type="ECO:0000313" key="14">
    <source>
        <dbReference type="EMBL" id="PZQ46145.1"/>
    </source>
</evidence>
<dbReference type="AlphaFoldDB" id="A0A2W5N5W5"/>
<feature type="domain" description="AprE-like long alpha-helical hairpin" evidence="12">
    <location>
        <begin position="136"/>
        <end position="324"/>
    </location>
</feature>
<keyword evidence="7 9" id="KW-1133">Transmembrane helix</keyword>
<name>A0A2W5N5W5_RHOSU</name>
<keyword evidence="10" id="KW-0175">Coiled coil</keyword>
<dbReference type="Pfam" id="PF26002">
    <property type="entry name" value="Beta-barrel_AprE"/>
    <property type="match status" value="1"/>
</dbReference>
<dbReference type="Gene3D" id="2.40.50.100">
    <property type="match status" value="1"/>
</dbReference>
<comment type="subcellular location">
    <subcellularLocation>
        <location evidence="1 9">Cell inner membrane</location>
        <topology evidence="1 9">Single-pass membrane protein</topology>
    </subcellularLocation>
</comment>
<dbReference type="PRINTS" id="PR01490">
    <property type="entry name" value="RTXTOXIND"/>
</dbReference>
<feature type="domain" description="AprE-like beta-barrel" evidence="13">
    <location>
        <begin position="366"/>
        <end position="454"/>
    </location>
</feature>
<dbReference type="NCBIfam" id="TIGR01843">
    <property type="entry name" value="type_I_hlyD"/>
    <property type="match status" value="1"/>
</dbReference>
<dbReference type="Proteomes" id="UP000249185">
    <property type="component" value="Unassembled WGS sequence"/>
</dbReference>
<gene>
    <name evidence="14" type="ORF">DI556_21175</name>
</gene>
<dbReference type="InterPro" id="IPR058781">
    <property type="entry name" value="HH_AprE-like"/>
</dbReference>
<dbReference type="PANTHER" id="PTHR30386:SF17">
    <property type="entry name" value="ALKALINE PROTEASE SECRETION PROTEIN APRE"/>
    <property type="match status" value="1"/>
</dbReference>
<dbReference type="PANTHER" id="PTHR30386">
    <property type="entry name" value="MEMBRANE FUSION SUBUNIT OF EMRAB-TOLC MULTIDRUG EFFLUX PUMP"/>
    <property type="match status" value="1"/>
</dbReference>
<evidence type="ECO:0000256" key="4">
    <source>
        <dbReference type="ARBA" id="ARBA00022475"/>
    </source>
</evidence>
<dbReference type="EMBL" id="QFPW01000030">
    <property type="protein sequence ID" value="PZQ46145.1"/>
    <property type="molecule type" value="Genomic_DNA"/>
</dbReference>
<keyword evidence="4 9" id="KW-1003">Cell membrane</keyword>
<evidence type="ECO:0000256" key="1">
    <source>
        <dbReference type="ARBA" id="ARBA00004377"/>
    </source>
</evidence>
<evidence type="ECO:0000259" key="13">
    <source>
        <dbReference type="Pfam" id="PF26002"/>
    </source>
</evidence>
<evidence type="ECO:0000256" key="8">
    <source>
        <dbReference type="ARBA" id="ARBA00023136"/>
    </source>
</evidence>
<feature type="transmembrane region" description="Helical" evidence="9">
    <location>
        <begin position="57"/>
        <end position="78"/>
    </location>
</feature>
<keyword evidence="6 9" id="KW-0812">Transmembrane</keyword>
<dbReference type="InterPro" id="IPR010129">
    <property type="entry name" value="T1SS_HlyD"/>
</dbReference>
<feature type="region of interest" description="Disordered" evidence="11">
    <location>
        <begin position="1"/>
        <end position="45"/>
    </location>
</feature>
<dbReference type="Pfam" id="PF25994">
    <property type="entry name" value="HH_AprE"/>
    <property type="match status" value="1"/>
</dbReference>
<evidence type="ECO:0000256" key="5">
    <source>
        <dbReference type="ARBA" id="ARBA00022519"/>
    </source>
</evidence>
<keyword evidence="3 9" id="KW-0813">Transport</keyword>
<evidence type="ECO:0000256" key="11">
    <source>
        <dbReference type="SAM" id="MobiDB-lite"/>
    </source>
</evidence>
<sequence length="478" mass="52946">MRPDPNHRRGRRQGLRAARRGAEGACAQLRAGGRTDRRGRTAGMSGREKGDWNIRRFVIGGYVVLGVMVFGLGAWAAVTKISGAVVVSGNLEVEGNRQVVQHPTGGVIETLNVKNGDVVKRGDVLVTLEGDSLVTELGIVEGQWYEILARKGRLASERDGLDAITFDPELLEEAKTNPKMNDLMKAQQQQFAAGRKLESDQSGQITERQAQIQQQTDGLVAMQKATAEQTRLIRQEVTQQQTLLDKGLTEIGKLLALQRTLAELEGTTGQIDANMAENRGKIAELEINRVQIDSQTREDAITELRDLEFREIELRERRTELTDQISKLQLRAPVDGVIYGNTADTLRGVIRAAEPVMYIVPKDAPLIVRGHILPTAIDQVHVGQIATLRFSAFDSRTTPEVDGHVVSISADAVEDQQRGMRYYTADIQIDENERGRLSHQTLLPGMPVEAFIGTQPRSPLSHFVKPFTDYFARAFQET</sequence>
<evidence type="ECO:0000256" key="6">
    <source>
        <dbReference type="ARBA" id="ARBA00022692"/>
    </source>
</evidence>
<dbReference type="InterPro" id="IPR011053">
    <property type="entry name" value="Single_hybrid_motif"/>
</dbReference>
<feature type="compositionally biased region" description="Basic residues" evidence="11">
    <location>
        <begin position="8"/>
        <end position="19"/>
    </location>
</feature>
<comment type="caution">
    <text evidence="14">The sequence shown here is derived from an EMBL/GenBank/DDBJ whole genome shotgun (WGS) entry which is preliminary data.</text>
</comment>
<evidence type="ECO:0000256" key="7">
    <source>
        <dbReference type="ARBA" id="ARBA00022989"/>
    </source>
</evidence>
<keyword evidence="5 9" id="KW-0997">Cell inner membrane</keyword>
<reference evidence="14 15" key="1">
    <citation type="submission" date="2017-08" db="EMBL/GenBank/DDBJ databases">
        <title>Infants hospitalized years apart are colonized by the same room-sourced microbial strains.</title>
        <authorList>
            <person name="Brooks B."/>
            <person name="Olm M.R."/>
            <person name="Firek B.A."/>
            <person name="Baker R."/>
            <person name="Thomas B.C."/>
            <person name="Morowitz M.J."/>
            <person name="Banfield J.F."/>
        </authorList>
    </citation>
    <scope>NUCLEOTIDE SEQUENCE [LARGE SCALE GENOMIC DNA]</scope>
    <source>
        <strain evidence="14">S2_005_002_R2_34</strain>
    </source>
</reference>
<dbReference type="SUPFAM" id="SSF51230">
    <property type="entry name" value="Single hybrid motif"/>
    <property type="match status" value="1"/>
</dbReference>
<protein>
    <recommendedName>
        <fullName evidence="9">Membrane fusion protein (MFP) family protein</fullName>
    </recommendedName>
</protein>
<proteinExistence type="inferred from homology"/>
<comment type="similarity">
    <text evidence="2 9">Belongs to the membrane fusion protein (MFP) (TC 8.A.1) family.</text>
</comment>
<dbReference type="InterPro" id="IPR058982">
    <property type="entry name" value="Beta-barrel_AprE"/>
</dbReference>
<evidence type="ECO:0000313" key="15">
    <source>
        <dbReference type="Proteomes" id="UP000249185"/>
    </source>
</evidence>
<dbReference type="GO" id="GO:0005886">
    <property type="term" value="C:plasma membrane"/>
    <property type="evidence" value="ECO:0007669"/>
    <property type="project" value="UniProtKB-SubCell"/>
</dbReference>
<evidence type="ECO:0000256" key="2">
    <source>
        <dbReference type="ARBA" id="ARBA00009477"/>
    </source>
</evidence>
<evidence type="ECO:0000256" key="10">
    <source>
        <dbReference type="SAM" id="Coils"/>
    </source>
</evidence>
<evidence type="ECO:0000256" key="9">
    <source>
        <dbReference type="RuleBase" id="RU365093"/>
    </source>
</evidence>
<organism evidence="14 15">
    <name type="scientific">Rhodovulum sulfidophilum</name>
    <name type="common">Rhodobacter sulfidophilus</name>
    <dbReference type="NCBI Taxonomy" id="35806"/>
    <lineage>
        <taxon>Bacteria</taxon>
        <taxon>Pseudomonadati</taxon>
        <taxon>Pseudomonadota</taxon>
        <taxon>Alphaproteobacteria</taxon>
        <taxon>Rhodobacterales</taxon>
        <taxon>Paracoccaceae</taxon>
        <taxon>Rhodovulum</taxon>
    </lineage>
</organism>
<evidence type="ECO:0000259" key="12">
    <source>
        <dbReference type="Pfam" id="PF25994"/>
    </source>
</evidence>
<dbReference type="Gene3D" id="2.40.30.170">
    <property type="match status" value="1"/>
</dbReference>
<accession>A0A2W5N5W5</accession>
<evidence type="ECO:0000256" key="3">
    <source>
        <dbReference type="ARBA" id="ARBA00022448"/>
    </source>
</evidence>
<dbReference type="GO" id="GO:0015031">
    <property type="term" value="P:protein transport"/>
    <property type="evidence" value="ECO:0007669"/>
    <property type="project" value="InterPro"/>
</dbReference>
<dbReference type="InterPro" id="IPR050739">
    <property type="entry name" value="MFP"/>
</dbReference>
<keyword evidence="8 9" id="KW-0472">Membrane</keyword>